<feature type="region of interest" description="Disordered" evidence="1">
    <location>
        <begin position="129"/>
        <end position="159"/>
    </location>
</feature>
<evidence type="ECO:0000313" key="2">
    <source>
        <dbReference type="EMBL" id="GBM80316.1"/>
    </source>
</evidence>
<reference evidence="2 3" key="1">
    <citation type="journal article" date="2019" name="Sci. Rep.">
        <title>Orb-weaving spider Araneus ventricosus genome elucidates the spidroin gene catalogue.</title>
        <authorList>
            <person name="Kono N."/>
            <person name="Nakamura H."/>
            <person name="Ohtoshi R."/>
            <person name="Moran D.A.P."/>
            <person name="Shinohara A."/>
            <person name="Yoshida Y."/>
            <person name="Fujiwara M."/>
            <person name="Mori M."/>
            <person name="Tomita M."/>
            <person name="Arakawa K."/>
        </authorList>
    </citation>
    <scope>NUCLEOTIDE SEQUENCE [LARGE SCALE GENOMIC DNA]</scope>
</reference>
<comment type="caution">
    <text evidence="2">The sequence shown here is derived from an EMBL/GenBank/DDBJ whole genome shotgun (WGS) entry which is preliminary data.</text>
</comment>
<protein>
    <submittedName>
        <fullName evidence="2">Uncharacterized protein</fullName>
    </submittedName>
</protein>
<dbReference type="AlphaFoldDB" id="A0A4Y2ITQ8"/>
<name>A0A4Y2ITQ8_ARAVE</name>
<gene>
    <name evidence="2" type="ORF">AVEN_188240_1</name>
</gene>
<accession>A0A4Y2ITQ8</accession>
<keyword evidence="3" id="KW-1185">Reference proteome</keyword>
<sequence>MVSCGSTFNRGTLEAVDDVCFATNSNASRNANLNFADRSEDREHCATASVSKNLDLQQPTHQRILQGSITNGNHPPHQSLAGNLAAVSEKSSRTCLNKAYLPTQIFTNLQRNDHMNPRRINLTRFNVKQPRGAKQTHQSQTEFNAKQLSGKYHPATSTS</sequence>
<organism evidence="2 3">
    <name type="scientific">Araneus ventricosus</name>
    <name type="common">Orbweaver spider</name>
    <name type="synonym">Epeira ventricosa</name>
    <dbReference type="NCBI Taxonomy" id="182803"/>
    <lineage>
        <taxon>Eukaryota</taxon>
        <taxon>Metazoa</taxon>
        <taxon>Ecdysozoa</taxon>
        <taxon>Arthropoda</taxon>
        <taxon>Chelicerata</taxon>
        <taxon>Arachnida</taxon>
        <taxon>Araneae</taxon>
        <taxon>Araneomorphae</taxon>
        <taxon>Entelegynae</taxon>
        <taxon>Araneoidea</taxon>
        <taxon>Araneidae</taxon>
        <taxon>Araneus</taxon>
    </lineage>
</organism>
<evidence type="ECO:0000256" key="1">
    <source>
        <dbReference type="SAM" id="MobiDB-lite"/>
    </source>
</evidence>
<evidence type="ECO:0000313" key="3">
    <source>
        <dbReference type="Proteomes" id="UP000499080"/>
    </source>
</evidence>
<dbReference type="Proteomes" id="UP000499080">
    <property type="component" value="Unassembled WGS sequence"/>
</dbReference>
<feature type="compositionally biased region" description="Polar residues" evidence="1">
    <location>
        <begin position="135"/>
        <end position="147"/>
    </location>
</feature>
<dbReference type="EMBL" id="BGPR01002874">
    <property type="protein sequence ID" value="GBM80316.1"/>
    <property type="molecule type" value="Genomic_DNA"/>
</dbReference>
<proteinExistence type="predicted"/>